<reference evidence="1" key="1">
    <citation type="submission" date="2018-10" db="EMBL/GenBank/DDBJ databases">
        <title>Hidden diversity of soil giant viruses.</title>
        <authorList>
            <person name="Schulz F."/>
            <person name="Alteio L."/>
            <person name="Goudeau D."/>
            <person name="Ryan E.M."/>
            <person name="Malmstrom R.R."/>
            <person name="Blanchard J."/>
            <person name="Woyke T."/>
        </authorList>
    </citation>
    <scope>NUCLEOTIDE SEQUENCE</scope>
    <source>
        <strain evidence="1">HAV1</strain>
    </source>
</reference>
<sequence>MGDLDNFIPIDLVFSESGLAPVPENPEHDIFMAYSDTYPDGIPLSSEYSDNRFTVYVPAYIGPKLFIKSYSPALAFGIDCKRTRDWHFKLTSCEFMLSDYVGNDIPLLLACHYSSDPNPFTCDPIPLPTVELNNNDPSDSNLLTIDSTLSTVACSCDYQTPGAQSIA</sequence>
<dbReference type="EMBL" id="MK072264">
    <property type="protein sequence ID" value="AYV81226.1"/>
    <property type="molecule type" value="Genomic_DNA"/>
</dbReference>
<organism evidence="1">
    <name type="scientific">Harvfovirus sp</name>
    <dbReference type="NCBI Taxonomy" id="2487768"/>
    <lineage>
        <taxon>Viruses</taxon>
        <taxon>Varidnaviria</taxon>
        <taxon>Bamfordvirae</taxon>
        <taxon>Nucleocytoviricota</taxon>
        <taxon>Megaviricetes</taxon>
        <taxon>Imitervirales</taxon>
        <taxon>Mimiviridae</taxon>
        <taxon>Klosneuvirinae</taxon>
    </lineage>
</organism>
<proteinExistence type="predicted"/>
<accession>A0A3G5A1X1</accession>
<gene>
    <name evidence="1" type="ORF">Harvfovirus22_1</name>
</gene>
<name>A0A3G5A1X1_9VIRU</name>
<feature type="non-terminal residue" evidence="1">
    <location>
        <position position="167"/>
    </location>
</feature>
<evidence type="ECO:0000313" key="1">
    <source>
        <dbReference type="EMBL" id="AYV81226.1"/>
    </source>
</evidence>
<protein>
    <submittedName>
        <fullName evidence="1">Uncharacterized protein</fullName>
    </submittedName>
</protein>